<sequence>MHKILIGKKAVKFLSKLDPKSYRIVSDAINKLAYLQTLKNLDIKALKGKFENMVRLRVGSRRILFTVDELKKEIKIWIIEDRGDVY</sequence>
<gene>
    <name evidence="1" type="ORF">A2W14_05670</name>
</gene>
<dbReference type="PANTHER" id="PTHR38813:SF1">
    <property type="entry name" value="TOXIN RELE1-RELATED"/>
    <property type="match status" value="1"/>
</dbReference>
<accession>A0A1F5YV00</accession>
<dbReference type="AlphaFoldDB" id="A0A1F5YV00"/>
<proteinExistence type="predicted"/>
<dbReference type="PANTHER" id="PTHR38813">
    <property type="match status" value="1"/>
</dbReference>
<dbReference type="InterPro" id="IPR035093">
    <property type="entry name" value="RelE/ParE_toxin_dom_sf"/>
</dbReference>
<evidence type="ECO:0000313" key="1">
    <source>
        <dbReference type="EMBL" id="OGG03926.1"/>
    </source>
</evidence>
<dbReference type="SUPFAM" id="SSF143011">
    <property type="entry name" value="RelE-like"/>
    <property type="match status" value="1"/>
</dbReference>
<name>A0A1F5YV00_9BACT</name>
<dbReference type="InterPro" id="IPR052747">
    <property type="entry name" value="TA_system_RelE_toxin"/>
</dbReference>
<evidence type="ECO:0000313" key="2">
    <source>
        <dbReference type="Proteomes" id="UP000176665"/>
    </source>
</evidence>
<reference evidence="1 2" key="1">
    <citation type="journal article" date="2016" name="Nat. Commun.">
        <title>Thousands of microbial genomes shed light on interconnected biogeochemical processes in an aquifer system.</title>
        <authorList>
            <person name="Anantharaman K."/>
            <person name="Brown C.T."/>
            <person name="Hug L.A."/>
            <person name="Sharon I."/>
            <person name="Castelle C.J."/>
            <person name="Probst A.J."/>
            <person name="Thomas B.C."/>
            <person name="Singh A."/>
            <person name="Wilkins M.J."/>
            <person name="Karaoz U."/>
            <person name="Brodie E.L."/>
            <person name="Williams K.H."/>
            <person name="Hubbard S.S."/>
            <person name="Banfield J.F."/>
        </authorList>
    </citation>
    <scope>NUCLEOTIDE SEQUENCE [LARGE SCALE GENOMIC DNA]</scope>
</reference>
<protein>
    <recommendedName>
        <fullName evidence="3">Plasmid stabilization protein</fullName>
    </recommendedName>
</protein>
<dbReference type="Proteomes" id="UP000176665">
    <property type="component" value="Unassembled WGS sequence"/>
</dbReference>
<evidence type="ECO:0008006" key="3">
    <source>
        <dbReference type="Google" id="ProtNLM"/>
    </source>
</evidence>
<dbReference type="STRING" id="1798371.A2W14_05670"/>
<comment type="caution">
    <text evidence="1">The sequence shown here is derived from an EMBL/GenBank/DDBJ whole genome shotgun (WGS) entry which is preliminary data.</text>
</comment>
<dbReference type="EMBL" id="MFJA01000011">
    <property type="protein sequence ID" value="OGG03926.1"/>
    <property type="molecule type" value="Genomic_DNA"/>
</dbReference>
<organism evidence="1 2">
    <name type="scientific">Candidatus Gottesmanbacteria bacterium RBG_16_37_8</name>
    <dbReference type="NCBI Taxonomy" id="1798371"/>
    <lineage>
        <taxon>Bacteria</taxon>
        <taxon>Candidatus Gottesmaniibacteriota</taxon>
    </lineage>
</organism>
<dbReference type="Gene3D" id="3.30.2310.20">
    <property type="entry name" value="RelE-like"/>
    <property type="match status" value="1"/>
</dbReference>